<dbReference type="Gene3D" id="3.20.140.10">
    <property type="entry name" value="nicotinate phosphoribosyltransferase"/>
    <property type="match status" value="1"/>
</dbReference>
<accession>U4KRS3</accession>
<evidence type="ECO:0000259" key="10">
    <source>
        <dbReference type="Pfam" id="PF04095"/>
    </source>
</evidence>
<evidence type="ECO:0000256" key="6">
    <source>
        <dbReference type="ARBA" id="ARBA00022642"/>
    </source>
</evidence>
<keyword evidence="5 9" id="KW-0436">Ligase</keyword>
<evidence type="ECO:0000259" key="12">
    <source>
        <dbReference type="Pfam" id="PF17956"/>
    </source>
</evidence>
<feature type="domain" description="Nicotinate phosphoribosyltransferase C-terminal" evidence="12">
    <location>
        <begin position="358"/>
        <end position="467"/>
    </location>
</feature>
<keyword evidence="7 9" id="KW-0808">Transferase</keyword>
<evidence type="ECO:0000256" key="9">
    <source>
        <dbReference type="RuleBase" id="RU365100"/>
    </source>
</evidence>
<comment type="PTM">
    <text evidence="9">Transiently phosphorylated on a His residue during the reaction cycle. Phosphorylation strongly increases the affinity for substrates and increases the rate of nicotinate D-ribonucleotide production. Dephosphorylation regenerates the low-affinity form of the enzyme, leading to product release.</text>
</comment>
<keyword evidence="4" id="KW-0597">Phosphoprotein</keyword>
<dbReference type="NCBIfam" id="NF009131">
    <property type="entry name" value="PRK12484.1"/>
    <property type="match status" value="1"/>
</dbReference>
<dbReference type="InterPro" id="IPR041619">
    <property type="entry name" value="NAPRTase_C"/>
</dbReference>
<dbReference type="GO" id="GO:0047280">
    <property type="term" value="F:nicotinamide phosphoribosyltransferase activity"/>
    <property type="evidence" value="ECO:0007669"/>
    <property type="project" value="UniProtKB-ARBA"/>
</dbReference>
<sequence length="478" mass="54162">MRNLSMLIDFYELTMANSYYHHHKNEEAVFDLFFRSVPDDGGYAVMAGLEQAIQYIQELKFDEKDIDYLRTKKLFDEGFLTYLLNFKFSCDVSAIKEGTPIFPNEPVMVVRGPIIECQLVETMLLLTINHQSLIATKTSRIVYAAKGRSVLEFGSRRAQGYDAANFGARAAYIAGVIGSANTMTDRDFKIPALGTMAHSFIQSFDNEYDAFLAYAKTYPDSTVLLVDTYSTIHSGLPNAIRVYNDYLKPMGKTLKGIRIDSGDLTYLSKKAREMLDAAGLAETKITVSNSLDEYLITNLVQQGAQIDAFGVGERLITSKSDSVFGGVYKLAALKDNGAMIPKMKLSDNVVKTTNPGVKKLYRLFDQSSNKAIADVVTLDTEVINENEPYLLFDPNFPWKQKLVSDFRAVSLLEPIFKKGKLVYQKPSLEEIRSYHKEQMSTLWDEVKRFENPHPYYVDLSRKLWQLKQDLIEKYAKNS</sequence>
<dbReference type="FunFam" id="3.20.20.70:FF:000076">
    <property type="entry name" value="Nicotinate phosphoribosyltransferase"/>
    <property type="match status" value="1"/>
</dbReference>
<evidence type="ECO:0000256" key="3">
    <source>
        <dbReference type="ARBA" id="ARBA00013236"/>
    </source>
</evidence>
<protein>
    <recommendedName>
        <fullName evidence="3 9">Nicotinate phosphoribosyltransferase</fullName>
        <ecNumber evidence="3 9">6.3.4.21</ecNumber>
    </recommendedName>
</protein>
<dbReference type="Pfam" id="PF17767">
    <property type="entry name" value="NAPRTase_N"/>
    <property type="match status" value="1"/>
</dbReference>
<evidence type="ECO:0000256" key="8">
    <source>
        <dbReference type="ARBA" id="ARBA00048668"/>
    </source>
</evidence>
<dbReference type="EMBL" id="FO681348">
    <property type="protein sequence ID" value="CCV66003.1"/>
    <property type="molecule type" value="Genomic_DNA"/>
</dbReference>
<comment type="pathway">
    <text evidence="1 9">Cofactor biosynthesis; NAD(+) biosynthesis; nicotinate D-ribonucleotide from nicotinate: step 1/1.</text>
</comment>
<dbReference type="EC" id="6.3.4.21" evidence="3 9"/>
<dbReference type="PANTHER" id="PTHR11098">
    <property type="entry name" value="NICOTINATE PHOSPHORIBOSYLTRANSFERASE"/>
    <property type="match status" value="1"/>
</dbReference>
<dbReference type="NCBIfam" id="TIGR01513">
    <property type="entry name" value="NAPRTase_put"/>
    <property type="match status" value="1"/>
</dbReference>
<dbReference type="NCBIfam" id="NF006695">
    <property type="entry name" value="PRK09243.1-2"/>
    <property type="match status" value="1"/>
</dbReference>
<dbReference type="InterPro" id="IPR006405">
    <property type="entry name" value="Nic_PRibTrfase_pncB"/>
</dbReference>
<reference evidence="13 14" key="1">
    <citation type="journal article" date="2013" name="J. Mol. Microbiol. Biotechnol.">
        <title>Analysis of the Complete Genomes of Acholeplasma brassicae , A. palmae and A. laidlawii and Their Comparison to the Obligate Parasites from ' Candidatus Phytoplasma'.</title>
        <authorList>
            <person name="Kube M."/>
            <person name="Siewert C."/>
            <person name="Migdoll A.M."/>
            <person name="Duduk B."/>
            <person name="Holz S."/>
            <person name="Rabus R."/>
            <person name="Seemuller E."/>
            <person name="Mitrovic J."/>
            <person name="Muller I."/>
            <person name="Buttner C."/>
            <person name="Reinhardt R."/>
        </authorList>
    </citation>
    <scope>NUCLEOTIDE SEQUENCE [LARGE SCALE GENOMIC DNA]</scope>
    <source>
        <strain evidence="14">0502</strain>
    </source>
</reference>
<dbReference type="InterPro" id="IPR007229">
    <property type="entry name" value="Nic_PRibTrfase-Fam"/>
</dbReference>
<evidence type="ECO:0000259" key="11">
    <source>
        <dbReference type="Pfam" id="PF17767"/>
    </source>
</evidence>
<keyword evidence="13" id="KW-0328">Glycosyltransferase</keyword>
<feature type="domain" description="Nicotinate phosphoribosyltransferase N-terminal" evidence="11">
    <location>
        <begin position="7"/>
        <end position="129"/>
    </location>
</feature>
<dbReference type="HOGENOM" id="CLU_025154_2_1_14"/>
<dbReference type="InterPro" id="IPR036068">
    <property type="entry name" value="Nicotinate_pribotase-like_C"/>
</dbReference>
<keyword evidence="6 9" id="KW-0662">Pyridine nucleotide biosynthesis</keyword>
<dbReference type="Gene3D" id="3.20.20.70">
    <property type="entry name" value="Aldolase class I"/>
    <property type="match status" value="1"/>
</dbReference>
<evidence type="ECO:0000313" key="14">
    <source>
        <dbReference type="Proteomes" id="UP000032737"/>
    </source>
</evidence>
<evidence type="ECO:0000256" key="1">
    <source>
        <dbReference type="ARBA" id="ARBA00004952"/>
    </source>
</evidence>
<evidence type="ECO:0000313" key="13">
    <source>
        <dbReference type="EMBL" id="CCV66003.1"/>
    </source>
</evidence>
<organism evidence="13 14">
    <name type="scientific">Acholeplasma brassicae</name>
    <dbReference type="NCBI Taxonomy" id="61635"/>
    <lineage>
        <taxon>Bacteria</taxon>
        <taxon>Bacillati</taxon>
        <taxon>Mycoplasmatota</taxon>
        <taxon>Mollicutes</taxon>
        <taxon>Acholeplasmatales</taxon>
        <taxon>Acholeplasmataceae</taxon>
        <taxon>Acholeplasma</taxon>
    </lineage>
</organism>
<dbReference type="SUPFAM" id="SSF51690">
    <property type="entry name" value="Nicotinate/Quinolinate PRTase C-terminal domain-like"/>
    <property type="match status" value="1"/>
</dbReference>
<dbReference type="Pfam" id="PF17956">
    <property type="entry name" value="NAPRTase_C"/>
    <property type="match status" value="1"/>
</dbReference>
<evidence type="ECO:0000256" key="5">
    <source>
        <dbReference type="ARBA" id="ARBA00022598"/>
    </source>
</evidence>
<comment type="catalytic activity">
    <reaction evidence="8 9">
        <text>5-phospho-alpha-D-ribose 1-diphosphate + nicotinate + ATP + H2O = nicotinate beta-D-ribonucleotide + ADP + phosphate + diphosphate</text>
        <dbReference type="Rhea" id="RHEA:36163"/>
        <dbReference type="ChEBI" id="CHEBI:15377"/>
        <dbReference type="ChEBI" id="CHEBI:30616"/>
        <dbReference type="ChEBI" id="CHEBI:32544"/>
        <dbReference type="ChEBI" id="CHEBI:33019"/>
        <dbReference type="ChEBI" id="CHEBI:43474"/>
        <dbReference type="ChEBI" id="CHEBI:57502"/>
        <dbReference type="ChEBI" id="CHEBI:58017"/>
        <dbReference type="ChEBI" id="CHEBI:456216"/>
        <dbReference type="EC" id="6.3.4.21"/>
    </reaction>
</comment>
<evidence type="ECO:0000256" key="4">
    <source>
        <dbReference type="ARBA" id="ARBA00022553"/>
    </source>
</evidence>
<dbReference type="GO" id="GO:0005829">
    <property type="term" value="C:cytosol"/>
    <property type="evidence" value="ECO:0007669"/>
    <property type="project" value="TreeGrafter"/>
</dbReference>
<dbReference type="SUPFAM" id="SSF54675">
    <property type="entry name" value="Nicotinate/Quinolinate PRTase N-terminal domain-like"/>
    <property type="match status" value="1"/>
</dbReference>
<comment type="similarity">
    <text evidence="2 9">Belongs to the NAPRTase family.</text>
</comment>
<dbReference type="PANTHER" id="PTHR11098:SF1">
    <property type="entry name" value="NICOTINATE PHOSPHORIBOSYLTRANSFERASE"/>
    <property type="match status" value="1"/>
</dbReference>
<keyword evidence="14" id="KW-1185">Reference proteome</keyword>
<dbReference type="KEGG" id="abra:BN85309820"/>
<dbReference type="OrthoDB" id="9770610at2"/>
<dbReference type="Proteomes" id="UP000032737">
    <property type="component" value="Chromosome"/>
</dbReference>
<dbReference type="RefSeq" id="WP_030004865.1">
    <property type="nucleotide sequence ID" value="NC_022549.1"/>
</dbReference>
<dbReference type="GO" id="GO:0004516">
    <property type="term" value="F:nicotinate phosphoribosyltransferase activity"/>
    <property type="evidence" value="ECO:0007669"/>
    <property type="project" value="UniProtKB-UniRule"/>
</dbReference>
<feature type="domain" description="Nicotinate/nicotinamide phosphoribosyltransferase" evidence="10">
    <location>
        <begin position="150"/>
        <end position="353"/>
    </location>
</feature>
<gene>
    <name evidence="13" type="primary">pncB</name>
    <name evidence="13" type="ORF">BN85309820</name>
</gene>
<proteinExistence type="inferred from homology"/>
<dbReference type="InterPro" id="IPR040727">
    <property type="entry name" value="NAPRTase_N"/>
</dbReference>
<dbReference type="GO" id="GO:0034355">
    <property type="term" value="P:NAD+ biosynthetic process via the salvage pathway"/>
    <property type="evidence" value="ECO:0007669"/>
    <property type="project" value="TreeGrafter"/>
</dbReference>
<dbReference type="STRING" id="61635.BN85309820"/>
<name>U4KRS3_9MOLU</name>
<evidence type="ECO:0000256" key="2">
    <source>
        <dbReference type="ARBA" id="ARBA00010897"/>
    </source>
</evidence>
<dbReference type="InterPro" id="IPR013785">
    <property type="entry name" value="Aldolase_TIM"/>
</dbReference>
<dbReference type="PIRSF" id="PIRSF000484">
    <property type="entry name" value="NAPRT"/>
    <property type="match status" value="1"/>
</dbReference>
<comment type="function">
    <text evidence="9">Catalyzes the first step in the biosynthesis of NAD from nicotinic acid, the ATP-dependent synthesis of beta-nicotinate D-ribonucleotide from nicotinate and 5-phospho-D-ribose 1-phosphate.</text>
</comment>
<dbReference type="AlphaFoldDB" id="U4KRS3"/>
<dbReference type="CDD" id="cd01570">
    <property type="entry name" value="NAPRTase_A"/>
    <property type="match status" value="1"/>
</dbReference>
<dbReference type="UniPathway" id="UPA00253">
    <property type="reaction ID" value="UER00457"/>
</dbReference>
<evidence type="ECO:0000256" key="7">
    <source>
        <dbReference type="ARBA" id="ARBA00022679"/>
    </source>
</evidence>
<dbReference type="InterPro" id="IPR041525">
    <property type="entry name" value="N/Namide_PRibTrfase"/>
</dbReference>
<dbReference type="Pfam" id="PF04095">
    <property type="entry name" value="NAPRTase"/>
    <property type="match status" value="1"/>
</dbReference>